<keyword evidence="3 5" id="KW-0732">Signal</keyword>
<dbReference type="Gene3D" id="2.50.20.10">
    <property type="entry name" value="Lipoprotein localisation LolA/LolB/LppX"/>
    <property type="match status" value="1"/>
</dbReference>
<dbReference type="InterPro" id="IPR033434">
    <property type="entry name" value="MucB/RseB_N"/>
</dbReference>
<feature type="signal peptide" evidence="5">
    <location>
        <begin position="1"/>
        <end position="27"/>
    </location>
</feature>
<evidence type="ECO:0000256" key="4">
    <source>
        <dbReference type="ARBA" id="ARBA00022764"/>
    </source>
</evidence>
<dbReference type="InterPro" id="IPR038484">
    <property type="entry name" value="MucB/RseB_C_sf"/>
</dbReference>
<dbReference type="PIRSF" id="PIRSF005427">
    <property type="entry name" value="RseB"/>
    <property type="match status" value="1"/>
</dbReference>
<sequence>MKPTVALRLCVCVMPLLAGVMALPAHAQDAATAQGHDARAWLLRIHEAALQRNYQGTLVVSNGVQTSTSRVQHFADGGQQVERIDWLDGEARSMIRHNDVVHTLWPNAKLALIEQREPRATFPALFSGGEKRVLEWYELHPLGLDRVAGLPAEVVLLKARDALRFSQRLWAERRTGLLLRADVLAANGQLMESVSFTEVSIGIRSQAEQAMAVLRHLPGYRVIRNQALPTALEQEGWVLSKPPAGFQEVTCARRSLDVMASDSSPIVLQTIFADGLTHISLFIEPFDPKRHQAEAVTTLGATSTLATRRGDHWVTVVGDVPLETLKKFVQALSRKR</sequence>
<dbReference type="Pfam" id="PF03888">
    <property type="entry name" value="MucB_RseB"/>
    <property type="match status" value="1"/>
</dbReference>
<dbReference type="InterPro" id="IPR033436">
    <property type="entry name" value="MucB/RseB_C"/>
</dbReference>
<dbReference type="RefSeq" id="WP_210808758.1">
    <property type="nucleotide sequence ID" value="NZ_JAGQDG010000003.1"/>
</dbReference>
<evidence type="ECO:0000313" key="8">
    <source>
        <dbReference type="EMBL" id="MBQ0935641.1"/>
    </source>
</evidence>
<accession>A0ABS5DWY1</accession>
<dbReference type="EMBL" id="JAGQDG010000003">
    <property type="protein sequence ID" value="MBQ0935641.1"/>
    <property type="molecule type" value="Genomic_DNA"/>
</dbReference>
<dbReference type="Gene3D" id="3.30.200.100">
    <property type="entry name" value="MucB/RseB, C-terminal domain"/>
    <property type="match status" value="1"/>
</dbReference>
<feature type="domain" description="MucB/RseB N-terminal" evidence="6">
    <location>
        <begin position="37"/>
        <end position="209"/>
    </location>
</feature>
<comment type="similarity">
    <text evidence="2">Belongs to the RseB family.</text>
</comment>
<feature type="domain" description="MucB/RseB C-terminal" evidence="7">
    <location>
        <begin position="233"/>
        <end position="332"/>
    </location>
</feature>
<proteinExistence type="inferred from homology"/>
<evidence type="ECO:0000256" key="2">
    <source>
        <dbReference type="ARBA" id="ARBA00008150"/>
    </source>
</evidence>
<organism evidence="8 9">
    <name type="scientific">Ideonella paludis</name>
    <dbReference type="NCBI Taxonomy" id="1233411"/>
    <lineage>
        <taxon>Bacteria</taxon>
        <taxon>Pseudomonadati</taxon>
        <taxon>Pseudomonadota</taxon>
        <taxon>Betaproteobacteria</taxon>
        <taxon>Burkholderiales</taxon>
        <taxon>Sphaerotilaceae</taxon>
        <taxon>Ideonella</taxon>
    </lineage>
</organism>
<dbReference type="PANTHER" id="PTHR38782:SF1">
    <property type="entry name" value="SIGMA-E FACTOR REGULATORY PROTEIN RSEB"/>
    <property type="match status" value="1"/>
</dbReference>
<reference evidence="8 9" key="1">
    <citation type="submission" date="2021-04" db="EMBL/GenBank/DDBJ databases">
        <title>The genome sequence of type strain Ideonella paludis KCTC 32238.</title>
        <authorList>
            <person name="Liu Y."/>
        </authorList>
    </citation>
    <scope>NUCLEOTIDE SEQUENCE [LARGE SCALE GENOMIC DNA]</scope>
    <source>
        <strain evidence="8 9">KCTC 32238</strain>
    </source>
</reference>
<evidence type="ECO:0000256" key="5">
    <source>
        <dbReference type="SAM" id="SignalP"/>
    </source>
</evidence>
<name>A0ABS5DWY1_9BURK</name>
<gene>
    <name evidence="8" type="ORF">KAK11_09900</name>
</gene>
<dbReference type="Proteomes" id="UP000672097">
    <property type="component" value="Unassembled WGS sequence"/>
</dbReference>
<dbReference type="PANTHER" id="PTHR38782">
    <property type="match status" value="1"/>
</dbReference>
<keyword evidence="4" id="KW-0574">Periplasm</keyword>
<keyword evidence="9" id="KW-1185">Reference proteome</keyword>
<evidence type="ECO:0000256" key="3">
    <source>
        <dbReference type="ARBA" id="ARBA00022729"/>
    </source>
</evidence>
<evidence type="ECO:0000259" key="6">
    <source>
        <dbReference type="Pfam" id="PF03888"/>
    </source>
</evidence>
<feature type="chain" id="PRO_5045167468" evidence="5">
    <location>
        <begin position="28"/>
        <end position="336"/>
    </location>
</feature>
<comment type="subcellular location">
    <subcellularLocation>
        <location evidence="1">Periplasm</location>
    </subcellularLocation>
</comment>
<dbReference type="CDD" id="cd16327">
    <property type="entry name" value="RseB"/>
    <property type="match status" value="1"/>
</dbReference>
<comment type="caution">
    <text evidence="8">The sequence shown here is derived from an EMBL/GenBank/DDBJ whole genome shotgun (WGS) entry which is preliminary data.</text>
</comment>
<evidence type="ECO:0000256" key="1">
    <source>
        <dbReference type="ARBA" id="ARBA00004418"/>
    </source>
</evidence>
<dbReference type="InterPro" id="IPR005588">
    <property type="entry name" value="MucB_RseB"/>
</dbReference>
<dbReference type="Pfam" id="PF17188">
    <property type="entry name" value="MucB_RseB_C"/>
    <property type="match status" value="1"/>
</dbReference>
<evidence type="ECO:0000313" key="9">
    <source>
        <dbReference type="Proteomes" id="UP000672097"/>
    </source>
</evidence>
<evidence type="ECO:0000259" key="7">
    <source>
        <dbReference type="Pfam" id="PF17188"/>
    </source>
</evidence>
<protein>
    <submittedName>
        <fullName evidence="8">MucB/RseB C-terminal domain-containing protein</fullName>
    </submittedName>
</protein>